<feature type="compositionally biased region" description="Basic and acidic residues" evidence="2">
    <location>
        <begin position="377"/>
        <end position="395"/>
    </location>
</feature>
<feature type="region of interest" description="Disordered" evidence="2">
    <location>
        <begin position="740"/>
        <end position="770"/>
    </location>
</feature>
<organism evidence="4">
    <name type="scientific">Theileria annulata</name>
    <dbReference type="NCBI Taxonomy" id="5874"/>
    <lineage>
        <taxon>Eukaryota</taxon>
        <taxon>Sar</taxon>
        <taxon>Alveolata</taxon>
        <taxon>Apicomplexa</taxon>
        <taxon>Aconoidasida</taxon>
        <taxon>Piroplasmida</taxon>
        <taxon>Theileriidae</taxon>
        <taxon>Theileria</taxon>
    </lineage>
</organism>
<evidence type="ECO:0000256" key="1">
    <source>
        <dbReference type="ARBA" id="ARBA00005593"/>
    </source>
</evidence>
<feature type="region of interest" description="Disordered" evidence="2">
    <location>
        <begin position="372"/>
        <end position="399"/>
    </location>
</feature>
<feature type="region of interest" description="Disordered" evidence="2">
    <location>
        <begin position="182"/>
        <end position="206"/>
    </location>
</feature>
<feature type="compositionally biased region" description="Low complexity" evidence="2">
    <location>
        <begin position="985"/>
        <end position="1014"/>
    </location>
</feature>
<dbReference type="GO" id="GO:0005829">
    <property type="term" value="C:cytosol"/>
    <property type="evidence" value="ECO:0007669"/>
    <property type="project" value="TreeGrafter"/>
</dbReference>
<dbReference type="EMBL" id="UIVT01000004">
    <property type="protein sequence ID" value="SVP94046.1"/>
    <property type="molecule type" value="Genomic_DNA"/>
</dbReference>
<dbReference type="GO" id="GO:0007264">
    <property type="term" value="P:small GTPase-mediated signal transduction"/>
    <property type="evidence" value="ECO:0007669"/>
    <property type="project" value="InterPro"/>
</dbReference>
<protein>
    <submittedName>
        <fullName evidence="4">GDP dissociation inhibitor, putative</fullName>
    </submittedName>
</protein>
<dbReference type="AlphaFoldDB" id="A0A3B0NIX2"/>
<feature type="compositionally biased region" description="Polar residues" evidence="2">
    <location>
        <begin position="846"/>
        <end position="860"/>
    </location>
</feature>
<feature type="region of interest" description="Disordered" evidence="2">
    <location>
        <begin position="492"/>
        <end position="518"/>
    </location>
</feature>
<proteinExistence type="inferred from homology"/>
<feature type="region of interest" description="Disordered" evidence="2">
    <location>
        <begin position="675"/>
        <end position="708"/>
    </location>
</feature>
<dbReference type="Gene3D" id="3.50.50.60">
    <property type="entry name" value="FAD/NAD(P)-binding domain"/>
    <property type="match status" value="2"/>
</dbReference>
<evidence type="ECO:0000256" key="2">
    <source>
        <dbReference type="SAM" id="MobiDB-lite"/>
    </source>
</evidence>
<feature type="region of interest" description="Disordered" evidence="2">
    <location>
        <begin position="837"/>
        <end position="867"/>
    </location>
</feature>
<evidence type="ECO:0000313" key="3">
    <source>
        <dbReference type="EMBL" id="SVP94046.1"/>
    </source>
</evidence>
<dbReference type="InterPro" id="IPR036188">
    <property type="entry name" value="FAD/NAD-bd_sf"/>
</dbReference>
<feature type="region of interest" description="Disordered" evidence="2">
    <location>
        <begin position="628"/>
        <end position="656"/>
    </location>
</feature>
<dbReference type="VEuPathDB" id="PiroplasmaDB:TA07780"/>
<comment type="similarity">
    <text evidence="1">Belongs to the Rab GDI family.</text>
</comment>
<feature type="region of interest" description="Disordered" evidence="2">
    <location>
        <begin position="450"/>
        <end position="469"/>
    </location>
</feature>
<feature type="compositionally biased region" description="Low complexity" evidence="2">
    <location>
        <begin position="72"/>
        <end position="99"/>
    </location>
</feature>
<dbReference type="EMBL" id="UIVS01000004">
    <property type="protein sequence ID" value="SVP94588.1"/>
    <property type="molecule type" value="Genomic_DNA"/>
</dbReference>
<dbReference type="Pfam" id="PF00996">
    <property type="entry name" value="GDI"/>
    <property type="match status" value="2"/>
</dbReference>
<reference evidence="4" key="1">
    <citation type="submission" date="2018-07" db="EMBL/GenBank/DDBJ databases">
        <authorList>
            <person name="Quirk P.G."/>
            <person name="Krulwich T.A."/>
        </authorList>
    </citation>
    <scope>NUCLEOTIDE SEQUENCE</scope>
    <source>
        <strain evidence="4">Anand</strain>
    </source>
</reference>
<dbReference type="SUPFAM" id="SSF51905">
    <property type="entry name" value="FAD/NAD(P)-binding domain"/>
    <property type="match status" value="1"/>
</dbReference>
<feature type="compositionally biased region" description="Polar residues" evidence="2">
    <location>
        <begin position="628"/>
        <end position="645"/>
    </location>
</feature>
<feature type="region of interest" description="Disordered" evidence="2">
    <location>
        <begin position="72"/>
        <end position="108"/>
    </location>
</feature>
<feature type="region of interest" description="Disordered" evidence="2">
    <location>
        <begin position="985"/>
        <end position="1018"/>
    </location>
</feature>
<dbReference type="GO" id="GO:0005968">
    <property type="term" value="C:Rab-protein geranylgeranyltransferase complex"/>
    <property type="evidence" value="ECO:0007669"/>
    <property type="project" value="TreeGrafter"/>
</dbReference>
<dbReference type="PRINTS" id="PR00891">
    <property type="entry name" value="RABGDIREP"/>
</dbReference>
<feature type="compositionally biased region" description="Polar residues" evidence="2">
    <location>
        <begin position="760"/>
        <end position="769"/>
    </location>
</feature>
<dbReference type="PANTHER" id="PTHR11787">
    <property type="entry name" value="RAB GDP-DISSOCIATION INHIBITOR"/>
    <property type="match status" value="1"/>
</dbReference>
<dbReference type="GO" id="GO:0005092">
    <property type="term" value="F:GDP-dissociation inhibitor activity"/>
    <property type="evidence" value="ECO:0007669"/>
    <property type="project" value="InterPro"/>
</dbReference>
<dbReference type="PANTHER" id="PTHR11787:SF4">
    <property type="entry name" value="CHM, RAB ESCORT PROTEIN 1"/>
    <property type="match status" value="1"/>
</dbReference>
<name>A0A3B0NIX2_THEAN</name>
<accession>A0A3B0NIX2</accession>
<feature type="compositionally biased region" description="Polar residues" evidence="2">
    <location>
        <begin position="740"/>
        <end position="753"/>
    </location>
</feature>
<dbReference type="GO" id="GO:0016192">
    <property type="term" value="P:vesicle-mediated transport"/>
    <property type="evidence" value="ECO:0007669"/>
    <property type="project" value="TreeGrafter"/>
</dbReference>
<evidence type="ECO:0000313" key="4">
    <source>
        <dbReference type="EMBL" id="SVP94588.1"/>
    </source>
</evidence>
<gene>
    <name evidence="3" type="ORF">TAT_000304600</name>
    <name evidence="4" type="ORF">TAV_000304700</name>
</gene>
<dbReference type="InterPro" id="IPR018203">
    <property type="entry name" value="GDP_dissociation_inhibitor"/>
</dbReference>
<dbReference type="GO" id="GO:0005634">
    <property type="term" value="C:nucleus"/>
    <property type="evidence" value="ECO:0007669"/>
    <property type="project" value="TreeGrafter"/>
</dbReference>
<feature type="compositionally biased region" description="Polar residues" evidence="2">
    <location>
        <begin position="677"/>
        <end position="695"/>
    </location>
</feature>
<sequence>MEEYEYDVIIYGTGLINCLIGSILTKNNIKILHIDKYSDYGNQFRSLNFKQFLLHNYSNTVLATTGTVVPGTNEDNTTTNNTSLNSTTNTTNTTTTNNTAVPGTHGSTVGPITVTEENSNTEIAAPKVLTSPLGTNSNITTTNEIAVVTKTGESGTFTEDTNIEEKNPNEIAVVTNFGESDTFSEGEGKGANSTAMECTTTNSTKDSNTKEIPFGTVGIGCRGPDPVTEDLVKKILPYKKINNEERKKILKEILLENNKYNIDIYPKFFIKNSFFSKFLIETNLHNNLQFCTNHNNNIFFISNSSVTVTGPTENTEEPNNITEENSNTQIAAKGSTGIKDSKDITTIRPSTVTEEKNTNKVAAVTKTGESGTFSNTKDIKDGEEVGTEGDTKGVGEDTGAVGASTVTDIMEELVYDKNSIFRCKYLNLIEKRLLYKFFNHISSVTVLGPTSTNGPEDSTNTNNLTTTPGKVANSTLMECTTEENSNEIAAVTKTGESSTFSEDSKDTNTKGDTTVNTTKDTSTVGASTVTDTVMESWNEYLKKNNLNKKLIKIINNCILINNKNNINENIKEIKNYLKIFEKDKNFLIYFLYGISNLIQNISRLSSIYNCHFMLNQYINSVTVTGPTDSNRPEVTTDNLSTSNTEDIPGKGANSMGMECTSEKITNEIAAVTKTRESTNNSKDTNTKVTMDTNETPFGVGGTGSRDTDPVTEKRIEIILDDYKIYTKYIISEYDITNNITPVTESDPSDSNPTPKGANTGYGSMGNSTGIEEAPIGAVGVTEETGAVGASTVTEEEKIIIVYIISNKKLLNDFNLCIILSDDDSSVTVTGPTGTVTEVTSTNSTTASGSDTIGTPNTSTTKDIKDTSFSEENSTTQFAADGKGDSGPGCREPDTVMEDTVMENIYIIQLNKETYNSPENKYIIYFITKYKENILNKILKLYNNLGNDLNTILYYTFNLFNIFNYIHIFSTNTVLAPMATTAVPDTNNTTNSTTNSTNTNNTTNITTNSTNTNNTKESSFGGGTKDIGAVELDTLTEINGINIYKYKYKNNIILLTNELNISYYISQIFLSIYYSNTVTGPTNSTTISTLTTTNGTTGASTVTEGKGANSTAMECTMGKGANSMGTECTTTEAPLGASTEETSNINNIKGTPLGVKGGTFGVKEVPFWAGDAVGCRGTDPVTEEKLIENYLKYKNIDEENIDINCEFLNDLINKFIF</sequence>